<evidence type="ECO:0000259" key="2">
    <source>
        <dbReference type="Pfam" id="PF20693"/>
    </source>
</evidence>
<evidence type="ECO:0000313" key="3">
    <source>
        <dbReference type="EMBL" id="AWV34457.1"/>
    </source>
</evidence>
<evidence type="ECO:0000313" key="4">
    <source>
        <dbReference type="Proteomes" id="UP000249163"/>
    </source>
</evidence>
<feature type="transmembrane region" description="Helical" evidence="1">
    <location>
        <begin position="186"/>
        <end position="205"/>
    </location>
</feature>
<gene>
    <name evidence="3" type="ORF">CD191_18565</name>
</gene>
<sequence length="1255" mass="148295">MEKLRTNLNTYNFQKLTPIKNADLSIYEAALDFVFQEEDLKNIAITGPYSAGKSSAIESYLCRRPDKHFLNISLAHFDSVKNEGEVSAPEIIETLKNTTNNDAAIEGKILNQLIHQINPQKIPQSHFKVKRKVSKRKIFRISSLFTISTILILYILNFKTWKNIIDGLSSKWLKSLLEFSTYDSSFFLGGLCGVIILLIATYSIIKIQYNRNMFKKITVQGNEIEIFAEANESYFDKYLNEVLYLFENAGVEVIIFEDIDRFNSNHIFEKLREINLLINKKSDKIIRFFYLLRDDIFTSKDRTKFFDFIIPIVPVVDASNSYDQFINHFKKGNIFENFDESFLQGLSLYIDDMRMLKNIYNEYVIYHDRIQSTELNPSKLLAVITYKNIFPKDFSELQLGKGFIHNLFENKSRLIEVEMNKISREIQEKEIQILDAENEICNKIDELDAIYFRTEMLGVIDVGGQNENQFNSRASFIKQMKSNPQQVFIHRPNYGSRYQLDFESEYAKLDRNIEYTERKKKIENKSKINAIRSEISELSNKKVLLESKKLNEIIDKDNINEIFKVTFTNEIGENFSYNEVKSSPYFGLIKFLIRNAYIDETYSDYMTYFYENSLSRVDKIFLRSVTDEIPKEYSYQLKNPSLVVTRLKSANFNQEEILNFDLLEYLLHNENENLNRFINQLKTKNRYDFVLQFWIAEREKFSFIKSLNHLWPHVLKGALSDNNFSESQKANFILDALYYSLTRDLEEQNDENCLTVYLSENKDFLNINEPDIPTIIAKLKLLNVKFKQISYANANKSLFLAVYEEELYEINMLLIEVILKEIYNLPTVDDSYKHNSYTLIVSRPEEALVKYVKRNIEQYVELVFEYCDSIITDDEYAALEIINQEDINSELISTYIEYLQTTIERLESVVNKDYWSKLLLHKNLRYSEHNILQYYFNLEEGLGEVLVDFINGNGVDLNFNYNEIKNEFGTSETASFFEKIIISENLSNEKYEIFIRDFKRYYNEFEFEGISNTKFQILMKYNVIKMNDFNLKFLRDNYSEQLMYFIILNIDIYINEVINDNNFEISELLNLLDKDINDDYKLDLMAYSTEPISMSGKQYSERIEFYILENNFNIIDLPYLVSGYDQKSANLREKIRSISLEHFDQILRDKYKVPYNLLINIFESSEIGELSKKRMLVSHIIYLNEVETTTCLQLLDMTEVISLFSGRRPKIERNNENEEILEIFKTKGWITSFNIDRQDNNFFRAIGRRAHIEDL</sequence>
<dbReference type="Proteomes" id="UP000249163">
    <property type="component" value="Chromosome"/>
</dbReference>
<dbReference type="InterPro" id="IPR048428">
    <property type="entry name" value="YobI-NTPase"/>
</dbReference>
<dbReference type="EMBL" id="CP021965">
    <property type="protein sequence ID" value="AWV34457.1"/>
    <property type="molecule type" value="Genomic_DNA"/>
</dbReference>
<feature type="transmembrane region" description="Helical" evidence="1">
    <location>
        <begin position="138"/>
        <end position="156"/>
    </location>
</feature>
<name>A0AAD0KNR5_9BACL</name>
<reference evidence="3 4" key="1">
    <citation type="submission" date="2017-06" db="EMBL/GenBank/DDBJ databases">
        <title>Complete genome sequence of Paenibacillus odorifer CBA7130.</title>
        <authorList>
            <person name="Nam Y.-D."/>
            <person name="Kang J."/>
            <person name="Chung W.-H."/>
        </authorList>
    </citation>
    <scope>NUCLEOTIDE SEQUENCE [LARGE SCALE GENOMIC DNA]</scope>
    <source>
        <strain evidence="3 4">CBA7130</strain>
    </source>
</reference>
<feature type="domain" description="YobI-like P-loop NTPase" evidence="2">
    <location>
        <begin position="27"/>
        <end position="405"/>
    </location>
</feature>
<dbReference type="Pfam" id="PF20693">
    <property type="entry name" value="YobI-ATPase"/>
    <property type="match status" value="1"/>
</dbReference>
<keyword evidence="1" id="KW-1133">Transmembrane helix</keyword>
<organism evidence="3 4">
    <name type="scientific">Paenibacillus odorifer</name>
    <dbReference type="NCBI Taxonomy" id="189426"/>
    <lineage>
        <taxon>Bacteria</taxon>
        <taxon>Bacillati</taxon>
        <taxon>Bacillota</taxon>
        <taxon>Bacilli</taxon>
        <taxon>Bacillales</taxon>
        <taxon>Paenibacillaceae</taxon>
        <taxon>Paenibacillus</taxon>
    </lineage>
</organism>
<accession>A0AAD0KNR5</accession>
<keyword evidence="1" id="KW-0472">Membrane</keyword>
<dbReference type="AlphaFoldDB" id="A0AAD0KNR5"/>
<evidence type="ECO:0000256" key="1">
    <source>
        <dbReference type="SAM" id="Phobius"/>
    </source>
</evidence>
<proteinExistence type="predicted"/>
<dbReference type="RefSeq" id="WP_111504604.1">
    <property type="nucleotide sequence ID" value="NZ_CP021965.1"/>
</dbReference>
<protein>
    <recommendedName>
        <fullName evidence="2">YobI-like P-loop NTPase domain-containing protein</fullName>
    </recommendedName>
</protein>
<keyword evidence="1" id="KW-0812">Transmembrane</keyword>